<proteinExistence type="predicted"/>
<dbReference type="EMBL" id="OU963864">
    <property type="protein sequence ID" value="CAH0386265.1"/>
    <property type="molecule type" value="Genomic_DNA"/>
</dbReference>
<gene>
    <name evidence="3" type="ORF">BEMITA_LOCUS5408</name>
</gene>
<dbReference type="KEGG" id="btab:109042842"/>
<feature type="chain" id="PRO_5040336154" description="Phosphatidylethanolamine-binding protein" evidence="2">
    <location>
        <begin position="27"/>
        <end position="321"/>
    </location>
</feature>
<feature type="signal peptide" evidence="2">
    <location>
        <begin position="1"/>
        <end position="26"/>
    </location>
</feature>
<evidence type="ECO:0000256" key="1">
    <source>
        <dbReference type="SAM" id="MobiDB-lite"/>
    </source>
</evidence>
<name>A0A9P0F2L1_BEMTA</name>
<dbReference type="InterPro" id="IPR035810">
    <property type="entry name" value="PEBP_euk"/>
</dbReference>
<dbReference type="PANTHER" id="PTHR11362">
    <property type="entry name" value="PHOSPHATIDYLETHANOLAMINE-BINDING PROTEIN"/>
    <property type="match status" value="1"/>
</dbReference>
<feature type="compositionally biased region" description="Polar residues" evidence="1">
    <location>
        <begin position="38"/>
        <end position="56"/>
    </location>
</feature>
<evidence type="ECO:0000313" key="4">
    <source>
        <dbReference type="Proteomes" id="UP001152759"/>
    </source>
</evidence>
<feature type="region of interest" description="Disordered" evidence="1">
    <location>
        <begin position="33"/>
        <end position="56"/>
    </location>
</feature>
<evidence type="ECO:0008006" key="5">
    <source>
        <dbReference type="Google" id="ProtNLM"/>
    </source>
</evidence>
<dbReference type="OrthoDB" id="2506647at2759"/>
<dbReference type="InterPro" id="IPR008914">
    <property type="entry name" value="PEBP"/>
</dbReference>
<dbReference type="SUPFAM" id="SSF49777">
    <property type="entry name" value="PEBP-like"/>
    <property type="match status" value="1"/>
</dbReference>
<keyword evidence="2" id="KW-0732">Signal</keyword>
<dbReference type="Gene3D" id="3.90.280.10">
    <property type="entry name" value="PEBP-like"/>
    <property type="match status" value="1"/>
</dbReference>
<dbReference type="PANTHER" id="PTHR11362:SF82">
    <property type="entry name" value="PHOSPHATIDYLETHANOLAMINE-BINDING PROTEIN 4"/>
    <property type="match status" value="1"/>
</dbReference>
<feature type="region of interest" description="Disordered" evidence="1">
    <location>
        <begin position="269"/>
        <end position="299"/>
    </location>
</feature>
<feature type="compositionally biased region" description="Acidic residues" evidence="1">
    <location>
        <begin position="273"/>
        <end position="288"/>
    </location>
</feature>
<organism evidence="3 4">
    <name type="scientific">Bemisia tabaci</name>
    <name type="common">Sweetpotato whitefly</name>
    <name type="synonym">Aleurodes tabaci</name>
    <dbReference type="NCBI Taxonomy" id="7038"/>
    <lineage>
        <taxon>Eukaryota</taxon>
        <taxon>Metazoa</taxon>
        <taxon>Ecdysozoa</taxon>
        <taxon>Arthropoda</taxon>
        <taxon>Hexapoda</taxon>
        <taxon>Insecta</taxon>
        <taxon>Pterygota</taxon>
        <taxon>Neoptera</taxon>
        <taxon>Paraneoptera</taxon>
        <taxon>Hemiptera</taxon>
        <taxon>Sternorrhyncha</taxon>
        <taxon>Aleyrodoidea</taxon>
        <taxon>Aleyrodidae</taxon>
        <taxon>Aleyrodinae</taxon>
        <taxon>Bemisia</taxon>
    </lineage>
</organism>
<dbReference type="Proteomes" id="UP001152759">
    <property type="component" value="Chromosome 3"/>
</dbReference>
<dbReference type="CDD" id="cd00866">
    <property type="entry name" value="PEBP_euk"/>
    <property type="match status" value="1"/>
</dbReference>
<dbReference type="AlphaFoldDB" id="A0A9P0F2L1"/>
<dbReference type="InterPro" id="IPR036610">
    <property type="entry name" value="PEBP-like_sf"/>
</dbReference>
<evidence type="ECO:0000256" key="2">
    <source>
        <dbReference type="SAM" id="SignalP"/>
    </source>
</evidence>
<accession>A0A9P0F2L1</accession>
<keyword evidence="4" id="KW-1185">Reference proteome</keyword>
<reference evidence="3" key="1">
    <citation type="submission" date="2021-12" db="EMBL/GenBank/DDBJ databases">
        <authorList>
            <person name="King R."/>
        </authorList>
    </citation>
    <scope>NUCLEOTIDE SEQUENCE</scope>
</reference>
<dbReference type="Pfam" id="PF01161">
    <property type="entry name" value="PBP"/>
    <property type="match status" value="1"/>
</dbReference>
<protein>
    <recommendedName>
        <fullName evidence="5">Phosphatidylethanolamine-binding protein</fullName>
    </recommendedName>
</protein>
<evidence type="ECO:0000313" key="3">
    <source>
        <dbReference type="EMBL" id="CAH0386265.1"/>
    </source>
</evidence>
<sequence length="321" mass="36701">MLRLLRSRVVWITIRVLFCLFVTMEAVERKSIKRENTKTSNSTDQNSTTITPSTTLKGMNVKKTTPAVSDYSKEIETVLKKEKLIGPKLVTRAPKHLLKVSYGGKPVHLGTSFDSDEVVNEPTHISWPYEDNTYYTFMVIGPDVPSRENPDPEFLSSWEHWMIGNIPANNLSAGDVLSEYVGITGPEYEIGTHRLVFLVFKQNPVRQWTLEGMTVNQTIMFEEGLLKKKVIGLMRSSFYPRRIPKKYNMVLDPIAVNFCVVHQKKPVYVEPTEPPDETETPEDSEEQEELRRAKAENRTVVFSTTTEEVGSLILDRSRTWS</sequence>